<dbReference type="PANTHER" id="PTHR36837:SF4">
    <property type="entry name" value="BLR0908 PROTEIN"/>
    <property type="match status" value="1"/>
</dbReference>
<evidence type="ECO:0000313" key="3">
    <source>
        <dbReference type="EMBL" id="MBS7456497.1"/>
    </source>
</evidence>
<name>A0A8J8AZ73_9GAMM</name>
<dbReference type="Pfam" id="PF06850">
    <property type="entry name" value="PHB_depo_C"/>
    <property type="match status" value="1"/>
</dbReference>
<dbReference type="NCBIfam" id="TIGR01849">
    <property type="entry name" value="PHB_depoly_PhaZ"/>
    <property type="match status" value="1"/>
</dbReference>
<dbReference type="PIRSF" id="PIRSF020818">
    <property type="entry name" value="PHB_depoly_PhaZ"/>
    <property type="match status" value="1"/>
</dbReference>
<protein>
    <submittedName>
        <fullName evidence="2">Polyhydroxyalkanoate depolymerase</fullName>
    </submittedName>
</protein>
<organism evidence="2">
    <name type="scientific">Coralloluteibacterium stylophorae</name>
    <dbReference type="NCBI Taxonomy" id="1776034"/>
    <lineage>
        <taxon>Bacteria</taxon>
        <taxon>Pseudomonadati</taxon>
        <taxon>Pseudomonadota</taxon>
        <taxon>Gammaproteobacteria</taxon>
        <taxon>Lysobacterales</taxon>
        <taxon>Lysobacteraceae</taxon>
        <taxon>Coralloluteibacterium</taxon>
    </lineage>
</organism>
<feature type="domain" description="PHB de-polymerase C-terminal" evidence="1">
    <location>
        <begin position="211"/>
        <end position="410"/>
    </location>
</feature>
<reference evidence="2" key="2">
    <citation type="submission" date="2021-04" db="EMBL/GenBank/DDBJ databases">
        <authorList>
            <person name="Karlyshev A.V."/>
        </authorList>
    </citation>
    <scope>NUCLEOTIDE SEQUENCE</scope>
    <source>
        <strain evidence="2">LMG 29479</strain>
    </source>
</reference>
<dbReference type="InterPro" id="IPR029058">
    <property type="entry name" value="AB_hydrolase_fold"/>
</dbReference>
<reference evidence="3 4" key="1">
    <citation type="journal article" date="2021" name="Microbiol. Resour. Announc.">
        <title>Draft Genome Sequence of Coralloluteibacterium stylophorae LMG 29479T.</title>
        <authorList>
            <person name="Karlyshev A.V."/>
            <person name="Kudryashova E.B."/>
            <person name="Ariskina E.V."/>
            <person name="Conroy A.P."/>
            <person name="Abidueva E.Y."/>
        </authorList>
    </citation>
    <scope>NUCLEOTIDE SEQUENCE [LARGE SCALE GENOMIC DNA]</scope>
    <source>
        <strain evidence="3 4">LMG 29479</strain>
    </source>
</reference>
<dbReference type="AlphaFoldDB" id="A0A8J8AZ73"/>
<accession>A0A8J8AZ73</accession>
<evidence type="ECO:0000313" key="2">
    <source>
        <dbReference type="EMBL" id="MBR0563439.1"/>
    </source>
</evidence>
<dbReference type="InterPro" id="IPR009656">
    <property type="entry name" value="PHB_depo_C"/>
</dbReference>
<dbReference type="EMBL" id="JAGQFT020000003">
    <property type="protein sequence ID" value="MBS7456497.1"/>
    <property type="molecule type" value="Genomic_DNA"/>
</dbReference>
<dbReference type="PANTHER" id="PTHR36837">
    <property type="entry name" value="POLY(3-HYDROXYALKANOATE) POLYMERASE SUBUNIT PHAC"/>
    <property type="match status" value="1"/>
</dbReference>
<sequence length="427" mass="47947">MLYTLHEAQRALLSPVTYWSEACARMFSEQSSWLAQLPGASRVAAGCELMYRIGKDYEKPEFGIHEVEAHGHPVAVLQHTVMEKPFCKLLRFKRYSDEPDCIEAMKQDPAVLVVAPLSGHHATLLRDTVRTLLADHKVFVTDWTDARMVPLEEGAFRLEDYVDYVREFMRHRGADRLHVIAVCQPTVPVLAAVSLMAAAGEATPLSLTLMGGPVDPRRSPTQVNTLATTKPLSWFENNVIHEVPQGYPGSGRAVYPGFLQHAGFMAMNPDRHFQSHWDFYMDLVRGDLDDADAHRRFYDEYNAVLDMAAEYYLDTIEIVFQQHLLPKGEWVIGGERVRPETITATRLLTIEGELDDISGVGQTRAAHDLCTGIPAAGHAHYEAEGAGHYGIFSGRRWREQVYPKVRAFIRGELAGTPAPARRGRARR</sequence>
<evidence type="ECO:0000313" key="4">
    <source>
        <dbReference type="Proteomes" id="UP000675747"/>
    </source>
</evidence>
<dbReference type="Proteomes" id="UP000675747">
    <property type="component" value="Unassembled WGS sequence"/>
</dbReference>
<proteinExistence type="predicted"/>
<dbReference type="RefSeq" id="WP_211927347.1">
    <property type="nucleotide sequence ID" value="NZ_JAGQFT020000003.1"/>
</dbReference>
<dbReference type="Gene3D" id="3.40.50.1820">
    <property type="entry name" value="alpha/beta hydrolase"/>
    <property type="match status" value="1"/>
</dbReference>
<evidence type="ECO:0000259" key="1">
    <source>
        <dbReference type="Pfam" id="PF06850"/>
    </source>
</evidence>
<comment type="caution">
    <text evidence="2">The sequence shown here is derived from an EMBL/GenBank/DDBJ whole genome shotgun (WGS) entry which is preliminary data.</text>
</comment>
<dbReference type="InterPro" id="IPR010915">
    <property type="entry name" value="PHB_depoly_PhaZ"/>
</dbReference>
<dbReference type="InterPro" id="IPR051321">
    <property type="entry name" value="PHA/PHB_synthase"/>
</dbReference>
<dbReference type="SUPFAM" id="SSF53474">
    <property type="entry name" value="alpha/beta-Hydrolases"/>
    <property type="match status" value="1"/>
</dbReference>
<dbReference type="EMBL" id="JAGQFT010000132">
    <property type="protein sequence ID" value="MBR0563439.1"/>
    <property type="molecule type" value="Genomic_DNA"/>
</dbReference>
<keyword evidence="4" id="KW-1185">Reference proteome</keyword>
<gene>
    <name evidence="2" type="primary">phaZ</name>
    <name evidence="3" type="ORF">KB893_005015</name>
    <name evidence="2" type="ORF">KB893_13080</name>
</gene>